<feature type="chain" id="PRO_5038041131" evidence="1">
    <location>
        <begin position="19"/>
        <end position="594"/>
    </location>
</feature>
<organism evidence="2 3">
    <name type="scientific">Marivirga atlantica</name>
    <dbReference type="NCBI Taxonomy" id="1548457"/>
    <lineage>
        <taxon>Bacteria</taxon>
        <taxon>Pseudomonadati</taxon>
        <taxon>Bacteroidota</taxon>
        <taxon>Cytophagia</taxon>
        <taxon>Cytophagales</taxon>
        <taxon>Marivirgaceae</taxon>
        <taxon>Marivirga</taxon>
    </lineage>
</organism>
<protein>
    <submittedName>
        <fullName evidence="2">Phosphatase</fullName>
    </submittedName>
</protein>
<reference evidence="2" key="1">
    <citation type="submission" date="2021-01" db="EMBL/GenBank/DDBJ databases">
        <title>Marivirga sp. nov., isolated from intertidal surface sediments.</title>
        <authorList>
            <person name="Zhang M."/>
        </authorList>
    </citation>
    <scope>NUCLEOTIDE SEQUENCE</scope>
    <source>
        <strain evidence="2">SM1354</strain>
    </source>
</reference>
<sequence length="594" mass="64490">MKNLLAKSFMIMTMVALLMSCNDDEDNLEQMEPTVSINGEQSLTAYQKSTVEVTAKISAKNGTPEITANGETLSLSADSTVTYSVEVPFNAELGEAIDVKFTVKNGDAEANLDVAITVVPKPLTESVTPESVMLLNSAEFPNMKLEMIMTSEDILYSDSSFVYGSYMDGTALYPNGDGTFSLINNLERDFAIARIVMNDKLEPLTGEYIVNANATAYTAQCSGSSITEEEHGFGPFYLSGGEWGGANKGVYRIDPFRDASNRDQADRLPALGEWSTENAVAIGKDAYSDKTVVFMGDDESNNTYPKGHLGMYVGNRGDLSGGELYVLRGKDTTENVGNGGLKFEMGMAEGTSYDVEWVKMSERTIEELNQEAADSVAIGFQRIEDIDWRRGSASNQRTIYFCVTGRIRSDNPDLAKRGTSLGRVYKLELNPNDPTGDAKITCVLDGDKVGGKADGFHSPDNILVTENYAYIQEDPNGYFAANSAIEGWAKLYQYDLNNGTIKTVMECNESDPSVIANYGGGGKWEITGLIDVTDIIGASEPTFVGGVQVHGWNNRDIPGAVRADGKPFNDPTAIPATESEMEGSFLFKITGLDR</sequence>
<proteinExistence type="predicted"/>
<comment type="caution">
    <text evidence="2">The sequence shown here is derived from an EMBL/GenBank/DDBJ whole genome shotgun (WGS) entry which is preliminary data.</text>
</comment>
<name>A0A937ACY5_9BACT</name>
<keyword evidence="3" id="KW-1185">Reference proteome</keyword>
<keyword evidence="1" id="KW-0732">Signal</keyword>
<dbReference type="PROSITE" id="PS51257">
    <property type="entry name" value="PROKAR_LIPOPROTEIN"/>
    <property type="match status" value="1"/>
</dbReference>
<feature type="signal peptide" evidence="1">
    <location>
        <begin position="1"/>
        <end position="18"/>
    </location>
</feature>
<evidence type="ECO:0000256" key="1">
    <source>
        <dbReference type="SAM" id="SignalP"/>
    </source>
</evidence>
<dbReference type="RefSeq" id="WP_201923478.1">
    <property type="nucleotide sequence ID" value="NZ_JAERQG010000004.1"/>
</dbReference>
<evidence type="ECO:0000313" key="3">
    <source>
        <dbReference type="Proteomes" id="UP000642920"/>
    </source>
</evidence>
<dbReference type="EMBL" id="JAERQG010000004">
    <property type="protein sequence ID" value="MBL0766676.1"/>
    <property type="molecule type" value="Genomic_DNA"/>
</dbReference>
<dbReference type="Proteomes" id="UP000642920">
    <property type="component" value="Unassembled WGS sequence"/>
</dbReference>
<evidence type="ECO:0000313" key="2">
    <source>
        <dbReference type="EMBL" id="MBL0766676.1"/>
    </source>
</evidence>
<dbReference type="AlphaFoldDB" id="A0A937ACY5"/>
<gene>
    <name evidence="2" type="ORF">JKP34_15520</name>
</gene>
<accession>A0A937ACY5</accession>